<dbReference type="InterPro" id="IPR019903">
    <property type="entry name" value="RIC_family"/>
</dbReference>
<dbReference type="Proteomes" id="UP001144205">
    <property type="component" value="Unassembled WGS sequence"/>
</dbReference>
<name>A0ABQ5LSA8_9RHOB</name>
<evidence type="ECO:0000256" key="1">
    <source>
        <dbReference type="ARBA" id="ARBA00004496"/>
    </source>
</evidence>
<comment type="subcellular location">
    <subcellularLocation>
        <location evidence="1">Cytoplasm</location>
    </subcellularLocation>
</comment>
<gene>
    <name evidence="3" type="ORF">STA1M1_17530</name>
</gene>
<accession>A0ABQ5LSA8</accession>
<proteinExistence type="predicted"/>
<dbReference type="PANTHER" id="PTHR36438:SF1">
    <property type="entry name" value="IRON-SULFUR CLUSTER REPAIR PROTEIN YTFE"/>
    <property type="match status" value="1"/>
</dbReference>
<evidence type="ECO:0000313" key="4">
    <source>
        <dbReference type="Proteomes" id="UP001144205"/>
    </source>
</evidence>
<organism evidence="3 4">
    <name type="scientific">Sinisalibacter aestuarii</name>
    <dbReference type="NCBI Taxonomy" id="2949426"/>
    <lineage>
        <taxon>Bacteria</taxon>
        <taxon>Pseudomonadati</taxon>
        <taxon>Pseudomonadota</taxon>
        <taxon>Alphaproteobacteria</taxon>
        <taxon>Rhodobacterales</taxon>
        <taxon>Roseobacteraceae</taxon>
        <taxon>Sinisalibacter</taxon>
    </lineage>
</organism>
<sequence>MTAATAGIHTETVVLLGHSLSRDHETHRAELPGPIERAGTVRSAQAEDPQAPEGVAEGLAAPGRGTGEFMAMEEIIPSPAMRTGVRPGAGYRIAVMRTGGGDHAGRMKQTRDMTGTPTPPDHACGSRRLRYAGTNELRNHPAAHVALQNDVLFPRLEQG</sequence>
<feature type="region of interest" description="Disordered" evidence="2">
    <location>
        <begin position="96"/>
        <end position="125"/>
    </location>
</feature>
<comment type="caution">
    <text evidence="3">The sequence shown here is derived from an EMBL/GenBank/DDBJ whole genome shotgun (WGS) entry which is preliminary data.</text>
</comment>
<keyword evidence="4" id="KW-1185">Reference proteome</keyword>
<dbReference type="PANTHER" id="PTHR36438">
    <property type="entry name" value="IRON-SULFUR CLUSTER REPAIR PROTEIN YTFE"/>
    <property type="match status" value="1"/>
</dbReference>
<dbReference type="EMBL" id="BROH01000004">
    <property type="protein sequence ID" value="GKY87884.1"/>
    <property type="molecule type" value="Genomic_DNA"/>
</dbReference>
<reference evidence="3" key="1">
    <citation type="journal article" date="2023" name="Int. J. Syst. Evol. Microbiol.">
        <title>Sinisalibacter aestuarii sp. nov., isolated from estuarine sediment of the Arakawa River.</title>
        <authorList>
            <person name="Arafat S.T."/>
            <person name="Hirano S."/>
            <person name="Sato A."/>
            <person name="Takeuchi K."/>
            <person name="Yasuda T."/>
            <person name="Terahara T."/>
            <person name="Hamada M."/>
            <person name="Kobayashi T."/>
        </authorList>
    </citation>
    <scope>NUCLEOTIDE SEQUENCE</scope>
    <source>
        <strain evidence="3">B-399</strain>
    </source>
</reference>
<evidence type="ECO:0000256" key="2">
    <source>
        <dbReference type="SAM" id="MobiDB-lite"/>
    </source>
</evidence>
<feature type="region of interest" description="Disordered" evidence="2">
    <location>
        <begin position="23"/>
        <end position="64"/>
    </location>
</feature>
<evidence type="ECO:0000313" key="3">
    <source>
        <dbReference type="EMBL" id="GKY87884.1"/>
    </source>
</evidence>
<protein>
    <submittedName>
        <fullName evidence="3">Uncharacterized protein</fullName>
    </submittedName>
</protein>